<evidence type="ECO:0000256" key="6">
    <source>
        <dbReference type="ARBA" id="ARBA00022741"/>
    </source>
</evidence>
<feature type="binding site" evidence="12">
    <location>
        <position position="184"/>
    </location>
    <ligand>
        <name>ATP</name>
        <dbReference type="ChEBI" id="CHEBI:30616"/>
    </ligand>
</feature>
<comment type="function">
    <text evidence="12">Catalyzes the phosphorylation of ribose at O-5 in a reaction requiring ATP and magnesium. The resulting D-ribose-5-phosphate can then be used either for sythesis of nucleotides, histidine, and tryptophan, or as a component of the pentose phosphate pathway.</text>
</comment>
<evidence type="ECO:0000313" key="14">
    <source>
        <dbReference type="EMBL" id="GAA3712966.1"/>
    </source>
</evidence>
<feature type="binding site" evidence="12">
    <location>
        <position position="231"/>
    </location>
    <ligand>
        <name>K(+)</name>
        <dbReference type="ChEBI" id="CHEBI:29103"/>
    </ligand>
</feature>
<dbReference type="InterPro" id="IPR029056">
    <property type="entry name" value="Ribokinase-like"/>
</dbReference>
<feature type="binding site" evidence="12">
    <location>
        <begin position="204"/>
        <end position="209"/>
    </location>
    <ligand>
        <name>ATP</name>
        <dbReference type="ChEBI" id="CHEBI:30616"/>
    </ligand>
</feature>
<evidence type="ECO:0000256" key="8">
    <source>
        <dbReference type="ARBA" id="ARBA00022840"/>
    </source>
</evidence>
<dbReference type="InterPro" id="IPR011877">
    <property type="entry name" value="Ribokinase"/>
</dbReference>
<evidence type="ECO:0000256" key="11">
    <source>
        <dbReference type="ARBA" id="ARBA00023277"/>
    </source>
</evidence>
<proteinExistence type="inferred from homology"/>
<protein>
    <recommendedName>
        <fullName evidence="3 12">Ribokinase</fullName>
        <shortName evidence="12">RK</shortName>
        <ecNumber evidence="2 12">2.7.1.15</ecNumber>
    </recommendedName>
</protein>
<dbReference type="PRINTS" id="PR00990">
    <property type="entry name" value="RIBOKINASE"/>
</dbReference>
<evidence type="ECO:0000256" key="9">
    <source>
        <dbReference type="ARBA" id="ARBA00022842"/>
    </source>
</evidence>
<comment type="similarity">
    <text evidence="12">Belongs to the carbohydrate kinase PfkB family. Ribokinase subfamily.</text>
</comment>
<feature type="binding site" evidence="12">
    <location>
        <begin position="39"/>
        <end position="43"/>
    </location>
    <ligand>
        <name>substrate</name>
    </ligand>
</feature>
<feature type="binding site" evidence="12">
    <location>
        <position position="259"/>
    </location>
    <ligand>
        <name>ATP</name>
        <dbReference type="ChEBI" id="CHEBI:30616"/>
    </ligand>
</feature>
<comment type="activity regulation">
    <text evidence="12">Activated by a monovalent cation that binds near, but not in, the active site. The most likely occupant of the site in vivo is potassium. Ion binding induces a conformational change that may alter substrate affinity.</text>
</comment>
<keyword evidence="8 12" id="KW-0067">ATP-binding</keyword>
<feature type="binding site" evidence="12">
    <location>
        <position position="265"/>
    </location>
    <ligand>
        <name>K(+)</name>
        <dbReference type="ChEBI" id="CHEBI:29103"/>
    </ligand>
</feature>
<keyword evidence="6 12" id="KW-0547">Nucleotide-binding</keyword>
<keyword evidence="11 12" id="KW-0119">Carbohydrate metabolism</keyword>
<feature type="binding site" evidence="12">
    <location>
        <begin position="11"/>
        <end position="13"/>
    </location>
    <ligand>
        <name>substrate</name>
    </ligand>
</feature>
<comment type="subcellular location">
    <subcellularLocation>
        <location evidence="12">Cytoplasm</location>
    </subcellularLocation>
</comment>
<name>A0ABP7E3P7_9MICO</name>
<evidence type="ECO:0000256" key="10">
    <source>
        <dbReference type="ARBA" id="ARBA00022958"/>
    </source>
</evidence>
<keyword evidence="10 12" id="KW-0630">Potassium</keyword>
<keyword evidence="12" id="KW-0963">Cytoplasm</keyword>
<comment type="catalytic activity">
    <reaction evidence="12">
        <text>D-ribose + ATP = D-ribose 5-phosphate + ADP + H(+)</text>
        <dbReference type="Rhea" id="RHEA:13697"/>
        <dbReference type="ChEBI" id="CHEBI:15378"/>
        <dbReference type="ChEBI" id="CHEBI:30616"/>
        <dbReference type="ChEBI" id="CHEBI:47013"/>
        <dbReference type="ChEBI" id="CHEBI:78346"/>
        <dbReference type="ChEBI" id="CHEBI:456216"/>
        <dbReference type="EC" id="2.7.1.15"/>
    </reaction>
</comment>
<comment type="cofactor">
    <cofactor evidence="12">
        <name>Mg(2+)</name>
        <dbReference type="ChEBI" id="CHEBI:18420"/>
    </cofactor>
    <text evidence="12">Requires a divalent cation, most likely magnesium in vivo, as an electrophilic catalyst to aid phosphoryl group transfer. It is the chelate of the metal and the nucleotide that is the actual substrate.</text>
</comment>
<evidence type="ECO:0000313" key="15">
    <source>
        <dbReference type="Proteomes" id="UP001501468"/>
    </source>
</evidence>
<evidence type="ECO:0000256" key="4">
    <source>
        <dbReference type="ARBA" id="ARBA00022679"/>
    </source>
</evidence>
<reference evidence="15" key="1">
    <citation type="journal article" date="2019" name="Int. J. Syst. Evol. Microbiol.">
        <title>The Global Catalogue of Microorganisms (GCM) 10K type strain sequencing project: providing services to taxonomists for standard genome sequencing and annotation.</title>
        <authorList>
            <consortium name="The Broad Institute Genomics Platform"/>
            <consortium name="The Broad Institute Genome Sequencing Center for Infectious Disease"/>
            <person name="Wu L."/>
            <person name="Ma J."/>
        </authorList>
    </citation>
    <scope>NUCLEOTIDE SEQUENCE [LARGE SCALE GENOMIC DNA]</scope>
    <source>
        <strain evidence="15">JCM 17125</strain>
    </source>
</reference>
<dbReference type="Pfam" id="PF00294">
    <property type="entry name" value="PfkB"/>
    <property type="match status" value="1"/>
</dbReference>
<keyword evidence="4 12" id="KW-0808">Transferase</keyword>
<dbReference type="PANTHER" id="PTHR10584:SF166">
    <property type="entry name" value="RIBOKINASE"/>
    <property type="match status" value="1"/>
</dbReference>
<evidence type="ECO:0000256" key="3">
    <source>
        <dbReference type="ARBA" id="ARBA00016943"/>
    </source>
</evidence>
<evidence type="ECO:0000259" key="13">
    <source>
        <dbReference type="Pfam" id="PF00294"/>
    </source>
</evidence>
<dbReference type="InterPro" id="IPR002173">
    <property type="entry name" value="Carboh/pur_kinase_PfkB_CS"/>
</dbReference>
<dbReference type="Proteomes" id="UP001501468">
    <property type="component" value="Unassembled WGS sequence"/>
</dbReference>
<accession>A0ABP7E3P7</accession>
<comment type="caution">
    <text evidence="12">Lacks conserved residue(s) required for the propagation of feature annotation.</text>
</comment>
<feature type="active site" description="Proton acceptor" evidence="12">
    <location>
        <position position="235"/>
    </location>
</feature>
<feature type="binding site" evidence="12">
    <location>
        <position position="268"/>
    </location>
    <ligand>
        <name>K(+)</name>
        <dbReference type="ChEBI" id="CHEBI:29103"/>
    </ligand>
</feature>
<evidence type="ECO:0000256" key="2">
    <source>
        <dbReference type="ARBA" id="ARBA00012035"/>
    </source>
</evidence>
<keyword evidence="7 12" id="KW-0418">Kinase</keyword>
<organism evidence="14 15">
    <name type="scientific">Terrabacter ginsenosidimutans</name>
    <dbReference type="NCBI Taxonomy" id="490575"/>
    <lineage>
        <taxon>Bacteria</taxon>
        <taxon>Bacillati</taxon>
        <taxon>Actinomycetota</taxon>
        <taxon>Actinomycetes</taxon>
        <taxon>Micrococcales</taxon>
        <taxon>Intrasporangiaceae</taxon>
        <taxon>Terrabacter</taxon>
    </lineage>
</organism>
<evidence type="ECO:0000256" key="12">
    <source>
        <dbReference type="HAMAP-Rule" id="MF_01987"/>
    </source>
</evidence>
<feature type="binding site" evidence="12">
    <location>
        <position position="229"/>
    </location>
    <ligand>
        <name>K(+)</name>
        <dbReference type="ChEBI" id="CHEBI:29103"/>
    </ligand>
</feature>
<dbReference type="PANTHER" id="PTHR10584">
    <property type="entry name" value="SUGAR KINASE"/>
    <property type="match status" value="1"/>
</dbReference>
<keyword evidence="9 12" id="KW-0460">Magnesium</keyword>
<feature type="binding site" evidence="12">
    <location>
        <begin position="234"/>
        <end position="235"/>
    </location>
    <ligand>
        <name>ATP</name>
        <dbReference type="ChEBI" id="CHEBI:30616"/>
    </ligand>
</feature>
<feature type="domain" description="Carbohydrate kinase PfkB" evidence="13">
    <location>
        <begin position="2"/>
        <end position="273"/>
    </location>
</feature>
<dbReference type="RefSeq" id="WP_344948746.1">
    <property type="nucleotide sequence ID" value="NZ_BAABDC010000005.1"/>
</dbReference>
<sequence>MGRVAVLGSLNVDVVTLVERHPSPGETVLGQAAGRFAGGKGGNQAAGAARAGTSHVQMLARVGTDEAGAAYVERLAALGIDASPVSTSRTAPTGTALITVDEQGENSIVVIAGANGEPDPSLAHEAGRLEPGDVLLCSLEVDLGTVADAARAAHAAGARVVINLAPYAALPPDVIALADPVVVNESEMRQLADSDLLPQSLLVTFGAAGARWGTEGVDGIPVPTAQVGDTVGAGDAFCGALAAALADGAGPRAALEAANEAGAAAVRWVGAQPDAAL</sequence>
<keyword evidence="15" id="KW-1185">Reference proteome</keyword>
<dbReference type="HAMAP" id="MF_01987">
    <property type="entry name" value="Ribokinase"/>
    <property type="match status" value="1"/>
</dbReference>
<comment type="caution">
    <text evidence="14">The sequence shown here is derived from an EMBL/GenBank/DDBJ whole genome shotgun (WGS) entry which is preliminary data.</text>
</comment>
<dbReference type="InterPro" id="IPR011611">
    <property type="entry name" value="PfkB_dom"/>
</dbReference>
<comment type="subunit">
    <text evidence="12">Homodimer.</text>
</comment>
<dbReference type="Gene3D" id="3.40.1190.20">
    <property type="match status" value="1"/>
</dbReference>
<comment type="similarity">
    <text evidence="1">Belongs to the carbohydrate kinase pfkB family.</text>
</comment>
<comment type="pathway">
    <text evidence="12">Carbohydrate metabolism; D-ribose degradation; D-ribose 5-phosphate from beta-D-ribopyranose: step 2/2.</text>
</comment>
<evidence type="ECO:0000256" key="5">
    <source>
        <dbReference type="ARBA" id="ARBA00022723"/>
    </source>
</evidence>
<evidence type="ECO:0000256" key="7">
    <source>
        <dbReference type="ARBA" id="ARBA00022777"/>
    </source>
</evidence>
<dbReference type="EC" id="2.7.1.15" evidence="2 12"/>
<dbReference type="PROSITE" id="PS00584">
    <property type="entry name" value="PFKB_KINASES_2"/>
    <property type="match status" value="1"/>
</dbReference>
<keyword evidence="5 12" id="KW-0479">Metal-binding</keyword>
<feature type="binding site" evidence="12">
    <location>
        <position position="270"/>
    </location>
    <ligand>
        <name>K(+)</name>
        <dbReference type="ChEBI" id="CHEBI:29103"/>
    </ligand>
</feature>
<evidence type="ECO:0000256" key="1">
    <source>
        <dbReference type="ARBA" id="ARBA00005380"/>
    </source>
</evidence>
<feature type="binding site" evidence="12">
    <location>
        <position position="140"/>
    </location>
    <ligand>
        <name>substrate</name>
    </ligand>
</feature>
<dbReference type="InterPro" id="IPR002139">
    <property type="entry name" value="Ribo/fructo_kinase"/>
</dbReference>
<dbReference type="EMBL" id="BAABDC010000005">
    <property type="protein sequence ID" value="GAA3712966.1"/>
    <property type="molecule type" value="Genomic_DNA"/>
</dbReference>
<gene>
    <name evidence="12 14" type="primary">rbsK</name>
    <name evidence="14" type="ORF">GCM10022399_32120</name>
</gene>
<dbReference type="SUPFAM" id="SSF53613">
    <property type="entry name" value="Ribokinase-like"/>
    <property type="match status" value="1"/>
</dbReference>
<feature type="binding site" evidence="12">
    <location>
        <position position="235"/>
    </location>
    <ligand>
        <name>substrate</name>
    </ligand>
</feature>